<protein>
    <recommendedName>
        <fullName evidence="1">Acyl-CoA oxidase/dehydrogenase middle domain-containing protein</fullName>
    </recommendedName>
</protein>
<comment type="caution">
    <text evidence="2">The sequence shown here is derived from an EMBL/GenBank/DDBJ whole genome shotgun (WGS) entry which is preliminary data.</text>
</comment>
<organism evidence="2">
    <name type="scientific">marine sediment metagenome</name>
    <dbReference type="NCBI Taxonomy" id="412755"/>
    <lineage>
        <taxon>unclassified sequences</taxon>
        <taxon>metagenomes</taxon>
        <taxon>ecological metagenomes</taxon>
    </lineage>
</organism>
<feature type="non-terminal residue" evidence="2">
    <location>
        <position position="1"/>
    </location>
</feature>
<dbReference type="EMBL" id="BART01009305">
    <property type="protein sequence ID" value="GAG66267.1"/>
    <property type="molecule type" value="Genomic_DNA"/>
</dbReference>
<dbReference type="SUPFAM" id="SSF55298">
    <property type="entry name" value="YjgF-like"/>
    <property type="match status" value="1"/>
</dbReference>
<reference evidence="2" key="1">
    <citation type="journal article" date="2014" name="Front. Microbiol.">
        <title>High frequency of phylogenetically diverse reductive dehalogenase-homologous genes in deep subseafloor sedimentary metagenomes.</title>
        <authorList>
            <person name="Kawai M."/>
            <person name="Futagami T."/>
            <person name="Toyoda A."/>
            <person name="Takaki Y."/>
            <person name="Nishi S."/>
            <person name="Hori S."/>
            <person name="Arai W."/>
            <person name="Tsubouchi T."/>
            <person name="Morono Y."/>
            <person name="Uchiyama I."/>
            <person name="Ito T."/>
            <person name="Fujiyama A."/>
            <person name="Inagaki F."/>
            <person name="Takami H."/>
        </authorList>
    </citation>
    <scope>NUCLEOTIDE SEQUENCE</scope>
    <source>
        <strain evidence="2">Expedition CK06-06</strain>
    </source>
</reference>
<dbReference type="PANTHER" id="PTHR43884">
    <property type="entry name" value="ACYL-COA DEHYDROGENASE"/>
    <property type="match status" value="1"/>
</dbReference>
<dbReference type="Pfam" id="PF02770">
    <property type="entry name" value="Acyl-CoA_dh_M"/>
    <property type="match status" value="1"/>
</dbReference>
<accession>X1A816</accession>
<dbReference type="Gene3D" id="1.10.540.10">
    <property type="entry name" value="Acyl-CoA dehydrogenase/oxidase, N-terminal domain"/>
    <property type="match status" value="1"/>
</dbReference>
<sequence>LQPKNWKAPSGYSNGVVSKGNVIFVSGQVAWNENYEIVSDDFVEQVKQTLENIITIIAEADGKPEHITRLTWFVKNKHDYLASTAEIGKVYRSVMGKHFPAMSLVEVSDLLEDSAKVEIEAINISGHVSNSILADFAFAMQGLGSGPISLFGSETLKSKYLPEVSKGKLISTFALSEKEAGTDVASMITTAKKDGSDYILNGEKTWISNAGIADFYVLFARTGEAPGAKGISAFVVQADTNGFEVSKKIPITSPHPLGTITLTDCRTLIYTQRSYISVKAL</sequence>
<evidence type="ECO:0000259" key="1">
    <source>
        <dbReference type="Pfam" id="PF02770"/>
    </source>
</evidence>
<dbReference type="InterPro" id="IPR037069">
    <property type="entry name" value="AcylCoA_DH/ox_N_sf"/>
</dbReference>
<name>X1A816_9ZZZZ</name>
<dbReference type="Gene3D" id="2.40.110.10">
    <property type="entry name" value="Butyryl-CoA Dehydrogenase, subunit A, domain 2"/>
    <property type="match status" value="1"/>
</dbReference>
<dbReference type="PROSITE" id="PS00072">
    <property type="entry name" value="ACYL_COA_DH_1"/>
    <property type="match status" value="1"/>
</dbReference>
<dbReference type="Gene3D" id="3.30.1330.40">
    <property type="entry name" value="RutC-like"/>
    <property type="match status" value="1"/>
</dbReference>
<evidence type="ECO:0000313" key="2">
    <source>
        <dbReference type="EMBL" id="GAG66267.1"/>
    </source>
</evidence>
<dbReference type="InterPro" id="IPR006091">
    <property type="entry name" value="Acyl-CoA_Oxase/DH_mid-dom"/>
</dbReference>
<dbReference type="GO" id="GO:0003995">
    <property type="term" value="F:acyl-CoA dehydrogenase activity"/>
    <property type="evidence" value="ECO:0007669"/>
    <property type="project" value="InterPro"/>
</dbReference>
<dbReference type="CDD" id="cd00448">
    <property type="entry name" value="YjgF_YER057c_UK114_family"/>
    <property type="match status" value="1"/>
</dbReference>
<proteinExistence type="predicted"/>
<dbReference type="InterPro" id="IPR035959">
    <property type="entry name" value="RutC-like_sf"/>
</dbReference>
<dbReference type="SUPFAM" id="SSF56645">
    <property type="entry name" value="Acyl-CoA dehydrogenase NM domain-like"/>
    <property type="match status" value="1"/>
</dbReference>
<dbReference type="PANTHER" id="PTHR43884:SF22">
    <property type="entry name" value="BLR3437 PROTEIN"/>
    <property type="match status" value="1"/>
</dbReference>
<dbReference type="InterPro" id="IPR046373">
    <property type="entry name" value="Acyl-CoA_Oxase/DH_mid-dom_sf"/>
</dbReference>
<dbReference type="AlphaFoldDB" id="X1A816"/>
<dbReference type="Pfam" id="PF01042">
    <property type="entry name" value="Ribonuc_L-PSP"/>
    <property type="match status" value="1"/>
</dbReference>
<dbReference type="GO" id="GO:0050660">
    <property type="term" value="F:flavin adenine dinucleotide binding"/>
    <property type="evidence" value="ECO:0007669"/>
    <property type="project" value="InterPro"/>
</dbReference>
<gene>
    <name evidence="2" type="ORF">S01H4_20659</name>
</gene>
<dbReference type="InterPro" id="IPR006175">
    <property type="entry name" value="YjgF/YER057c/UK114"/>
</dbReference>
<dbReference type="InterPro" id="IPR009100">
    <property type="entry name" value="AcylCoA_DH/oxidase_NM_dom_sf"/>
</dbReference>
<feature type="domain" description="Acyl-CoA oxidase/dehydrogenase middle" evidence="1">
    <location>
        <begin position="172"/>
        <end position="249"/>
    </location>
</feature>
<dbReference type="InterPro" id="IPR006089">
    <property type="entry name" value="Acyl-CoA_DH_CS"/>
</dbReference>